<dbReference type="RefSeq" id="WP_144844921.1">
    <property type="nucleotide sequence ID" value="NZ_VNJI01000006.1"/>
</dbReference>
<feature type="chain" id="PRO_5021796168" description="Sporulation protein" evidence="1">
    <location>
        <begin position="24"/>
        <end position="129"/>
    </location>
</feature>
<proteinExistence type="predicted"/>
<dbReference type="EMBL" id="VNJI01000006">
    <property type="protein sequence ID" value="TVY10845.1"/>
    <property type="molecule type" value="Genomic_DNA"/>
</dbReference>
<dbReference type="AlphaFoldDB" id="A0A559KFE2"/>
<keyword evidence="1" id="KW-0732">Signal</keyword>
<keyword evidence="3" id="KW-1185">Reference proteome</keyword>
<reference evidence="2 3" key="1">
    <citation type="submission" date="2019-07" db="EMBL/GenBank/DDBJ databases">
        <authorList>
            <person name="Kim J."/>
        </authorList>
    </citation>
    <scope>NUCLEOTIDE SEQUENCE [LARGE SCALE GENOMIC DNA]</scope>
    <source>
        <strain evidence="2 3">JC52</strain>
    </source>
</reference>
<protein>
    <recommendedName>
        <fullName evidence="4">Sporulation protein</fullName>
    </recommendedName>
</protein>
<gene>
    <name evidence="2" type="ORF">FPZ49_07050</name>
</gene>
<dbReference type="OrthoDB" id="2679017at2"/>
<sequence>MSRWMSIAIAATLLLSVATACQAKDTHHEVQTHSKDGLLGITEVNPNMPLGGTYRTYQDDVRVMDQAIKDQVPSARAVTISHNGPTVNVRLDVPIGTTREQIEQYRAKAQEALAAAVPRYNYKVSVAVK</sequence>
<dbReference type="PROSITE" id="PS51257">
    <property type="entry name" value="PROKAR_LIPOPROTEIN"/>
    <property type="match status" value="1"/>
</dbReference>
<name>A0A559KFE2_9BACL</name>
<accession>A0A559KFE2</accession>
<evidence type="ECO:0008006" key="4">
    <source>
        <dbReference type="Google" id="ProtNLM"/>
    </source>
</evidence>
<evidence type="ECO:0000256" key="1">
    <source>
        <dbReference type="SAM" id="SignalP"/>
    </source>
</evidence>
<comment type="caution">
    <text evidence="2">The sequence shown here is derived from an EMBL/GenBank/DDBJ whole genome shotgun (WGS) entry which is preliminary data.</text>
</comment>
<organism evidence="2 3">
    <name type="scientific">Paenibacillus cremeus</name>
    <dbReference type="NCBI Taxonomy" id="2163881"/>
    <lineage>
        <taxon>Bacteria</taxon>
        <taxon>Bacillati</taxon>
        <taxon>Bacillota</taxon>
        <taxon>Bacilli</taxon>
        <taxon>Bacillales</taxon>
        <taxon>Paenibacillaceae</taxon>
        <taxon>Paenibacillus</taxon>
    </lineage>
</organism>
<feature type="signal peptide" evidence="1">
    <location>
        <begin position="1"/>
        <end position="23"/>
    </location>
</feature>
<evidence type="ECO:0000313" key="2">
    <source>
        <dbReference type="EMBL" id="TVY10845.1"/>
    </source>
</evidence>
<evidence type="ECO:0000313" key="3">
    <source>
        <dbReference type="Proteomes" id="UP000317036"/>
    </source>
</evidence>
<dbReference type="Proteomes" id="UP000317036">
    <property type="component" value="Unassembled WGS sequence"/>
</dbReference>